<keyword evidence="3" id="KW-1185">Reference proteome</keyword>
<reference evidence="2" key="1">
    <citation type="journal article" date="2020" name="New Phytol.">
        <title>Comparative genomics reveals dynamic genome evolution in host specialist ectomycorrhizal fungi.</title>
        <authorList>
            <person name="Lofgren L.A."/>
            <person name="Nguyen N.H."/>
            <person name="Vilgalys R."/>
            <person name="Ruytinx J."/>
            <person name="Liao H.L."/>
            <person name="Branco S."/>
            <person name="Kuo A."/>
            <person name="LaButti K."/>
            <person name="Lipzen A."/>
            <person name="Andreopoulos W."/>
            <person name="Pangilinan J."/>
            <person name="Riley R."/>
            <person name="Hundley H."/>
            <person name="Na H."/>
            <person name="Barry K."/>
            <person name="Grigoriev I.V."/>
            <person name="Stajich J.E."/>
            <person name="Kennedy P.G."/>
        </authorList>
    </citation>
    <scope>NUCLEOTIDE SEQUENCE</scope>
    <source>
        <strain evidence="2">FC203</strain>
    </source>
</reference>
<comment type="caution">
    <text evidence="2">The sequence shown here is derived from an EMBL/GenBank/DDBJ whole genome shotgun (WGS) entry which is preliminary data.</text>
</comment>
<dbReference type="RefSeq" id="XP_041227189.1">
    <property type="nucleotide sequence ID" value="XM_041366854.1"/>
</dbReference>
<name>A0AAD4E8G5_9AGAM</name>
<evidence type="ECO:0000313" key="2">
    <source>
        <dbReference type="EMBL" id="KAG1901614.1"/>
    </source>
</evidence>
<protein>
    <submittedName>
        <fullName evidence="2">Uncharacterized protein</fullName>
    </submittedName>
</protein>
<sequence>MASGSCRQCMQDCTAFVPSVEGDESVCFNLDASEVITQTPFSLLAYATIQLTFIKPLKIDGSFPVVQAYLHSNALHLGPMVLLSPIFIKNVNVEVDTINTSLSPLCNRTTPSSNARNSASINITPAAALSSDICNRGAPISTRPPAPEPSPSLWSAPLPPMPMYQMPSVTPYNRVTPHCMPSSGIPLPAPPIHTLNGGSRNRGNRNRTFASRKPYEITGQACRINKTYKLSVELVMYPYDFIPPPTHVQDGLSVFDESADINISCPDRLPCGEAFAAQLRFFSQYHCTRRIELHVSTPNKLVIDQIYQGVHTMMNHGSLQFPTYSDMNFDLDVGEENRDIRIQYARLPFRLLVPGNRSKYGRALNVDCEDSWHRYSFSSLSKLAKRMDHPSGFGTGILLLCPKEGAIIGPISPGSTEKHSCFVDHIHHFLDGGDAGATIPCRLLCPHVPSHTSRPRSHSVIDSDIDDDLDNNMSITSHLSPIDLTDSPVIIENPLPEDIPSRSSQQTRVSPGLQLLNLNPPPPPHASQPSLPTRPRSVYTPSQPPSLIDFAALDRDVRASGPELLRNAVWHVRSSSLEVTVKGLLAFIIQARHHPAGPFHAPPDLPTHFMLIPHNVRLHEIWSMHWLFRAGRSGDTIGDGVTHQVLYEAIHIASNRTCQDPQSTEDGFVFLQVDEFPDADQEDYAFALGVLCAMFLLRVHSAPLPVSPALLQVTIGGIDSLVDSAWLEAILPDTFNVLKLFPSSAGAAQDFSHLTPQEVLDLQHILCHVGKQTLAQLSCTRAAQWPNMIRALHASLLLGVRAPQLHESTIYAAFRQGLDQALSPTHHSFIDAIADSSKFLLYEAYGCHRLNSPLQLFPLLSFDILGDADFENDMATLLPNLREHVERYFKGVGHPDDPLFTNLVSSTQLAIDNQDVCYRARRFVKLISGITLLPPGLKDFTIAIHQDISISATFNGHYDIHKDFLPPMFHACTYQMDLWANNALRSFLRSPLPRDDNIVTPFDACLHAALIDAGEDSFNA</sequence>
<proteinExistence type="predicted"/>
<evidence type="ECO:0000313" key="3">
    <source>
        <dbReference type="Proteomes" id="UP001195769"/>
    </source>
</evidence>
<dbReference type="EMBL" id="JABBWK010000021">
    <property type="protein sequence ID" value="KAG1901614.1"/>
    <property type="molecule type" value="Genomic_DNA"/>
</dbReference>
<evidence type="ECO:0000256" key="1">
    <source>
        <dbReference type="SAM" id="MobiDB-lite"/>
    </source>
</evidence>
<accession>A0AAD4E8G5</accession>
<feature type="region of interest" description="Disordered" evidence="1">
    <location>
        <begin position="491"/>
        <end position="540"/>
    </location>
</feature>
<dbReference type="Proteomes" id="UP001195769">
    <property type="component" value="Unassembled WGS sequence"/>
</dbReference>
<gene>
    <name evidence="2" type="ORF">F5891DRAFT_1187484</name>
</gene>
<dbReference type="AlphaFoldDB" id="A0AAD4E8G5"/>
<organism evidence="2 3">
    <name type="scientific">Suillus fuscotomentosus</name>
    <dbReference type="NCBI Taxonomy" id="1912939"/>
    <lineage>
        <taxon>Eukaryota</taxon>
        <taxon>Fungi</taxon>
        <taxon>Dikarya</taxon>
        <taxon>Basidiomycota</taxon>
        <taxon>Agaricomycotina</taxon>
        <taxon>Agaricomycetes</taxon>
        <taxon>Agaricomycetidae</taxon>
        <taxon>Boletales</taxon>
        <taxon>Suillineae</taxon>
        <taxon>Suillaceae</taxon>
        <taxon>Suillus</taxon>
    </lineage>
</organism>
<dbReference type="GeneID" id="64661152"/>